<keyword evidence="1" id="KW-0472">Membrane</keyword>
<comment type="caution">
    <text evidence="2">The sequence shown here is derived from an EMBL/GenBank/DDBJ whole genome shotgun (WGS) entry which is preliminary data.</text>
</comment>
<accession>A0A9D4JFU0</accession>
<sequence length="74" mass="8725">MWYELLPFFGIMFGAAAATQVVHIPFVYVSTGGRIYRRFSNYVDDRKWWERDKQLTGNMYKVAGLENLPEEESK</sequence>
<dbReference type="Pfam" id="PF15879">
    <property type="entry name" value="MWFE"/>
    <property type="match status" value="1"/>
</dbReference>
<proteinExistence type="predicted"/>
<evidence type="ECO:0000313" key="2">
    <source>
        <dbReference type="EMBL" id="KAH3807138.1"/>
    </source>
</evidence>
<dbReference type="EMBL" id="JAIWYP010000006">
    <property type="protein sequence ID" value="KAH3807138.1"/>
    <property type="molecule type" value="Genomic_DNA"/>
</dbReference>
<evidence type="ECO:0000256" key="1">
    <source>
        <dbReference type="SAM" id="Phobius"/>
    </source>
</evidence>
<dbReference type="AlphaFoldDB" id="A0A9D4JFU0"/>
<protein>
    <recommendedName>
        <fullName evidence="4">NADH dehydrogenase [ubiquinone] 1 alpha subcomplex subunit 1</fullName>
    </recommendedName>
</protein>
<evidence type="ECO:0008006" key="4">
    <source>
        <dbReference type="Google" id="ProtNLM"/>
    </source>
</evidence>
<keyword evidence="3" id="KW-1185">Reference proteome</keyword>
<gene>
    <name evidence="2" type="ORF">DPMN_135471</name>
</gene>
<keyword evidence="1" id="KW-0812">Transmembrane</keyword>
<dbReference type="Proteomes" id="UP000828390">
    <property type="component" value="Unassembled WGS sequence"/>
</dbReference>
<organism evidence="2 3">
    <name type="scientific">Dreissena polymorpha</name>
    <name type="common">Zebra mussel</name>
    <name type="synonym">Mytilus polymorpha</name>
    <dbReference type="NCBI Taxonomy" id="45954"/>
    <lineage>
        <taxon>Eukaryota</taxon>
        <taxon>Metazoa</taxon>
        <taxon>Spiralia</taxon>
        <taxon>Lophotrochozoa</taxon>
        <taxon>Mollusca</taxon>
        <taxon>Bivalvia</taxon>
        <taxon>Autobranchia</taxon>
        <taxon>Heteroconchia</taxon>
        <taxon>Euheterodonta</taxon>
        <taxon>Imparidentia</taxon>
        <taxon>Neoheterodontei</taxon>
        <taxon>Myida</taxon>
        <taxon>Dreissenoidea</taxon>
        <taxon>Dreissenidae</taxon>
        <taxon>Dreissena</taxon>
    </lineage>
</organism>
<keyword evidence="1" id="KW-1133">Transmembrane helix</keyword>
<feature type="transmembrane region" description="Helical" evidence="1">
    <location>
        <begin position="6"/>
        <end position="29"/>
    </location>
</feature>
<reference evidence="2" key="1">
    <citation type="journal article" date="2019" name="bioRxiv">
        <title>The Genome of the Zebra Mussel, Dreissena polymorpha: A Resource for Invasive Species Research.</title>
        <authorList>
            <person name="McCartney M.A."/>
            <person name="Auch B."/>
            <person name="Kono T."/>
            <person name="Mallez S."/>
            <person name="Zhang Y."/>
            <person name="Obille A."/>
            <person name="Becker A."/>
            <person name="Abrahante J.E."/>
            <person name="Garbe J."/>
            <person name="Badalamenti J.P."/>
            <person name="Herman A."/>
            <person name="Mangelson H."/>
            <person name="Liachko I."/>
            <person name="Sullivan S."/>
            <person name="Sone E.D."/>
            <person name="Koren S."/>
            <person name="Silverstein K.A.T."/>
            <person name="Beckman K.B."/>
            <person name="Gohl D.M."/>
        </authorList>
    </citation>
    <scope>NUCLEOTIDE SEQUENCE</scope>
    <source>
        <strain evidence="2">Duluth1</strain>
        <tissue evidence="2">Whole animal</tissue>
    </source>
</reference>
<name>A0A9D4JFU0_DREPO</name>
<evidence type="ECO:0000313" key="3">
    <source>
        <dbReference type="Proteomes" id="UP000828390"/>
    </source>
</evidence>
<reference evidence="2" key="2">
    <citation type="submission" date="2020-11" db="EMBL/GenBank/DDBJ databases">
        <authorList>
            <person name="McCartney M.A."/>
            <person name="Auch B."/>
            <person name="Kono T."/>
            <person name="Mallez S."/>
            <person name="Becker A."/>
            <person name="Gohl D.M."/>
            <person name="Silverstein K.A.T."/>
            <person name="Koren S."/>
            <person name="Bechman K.B."/>
            <person name="Herman A."/>
            <person name="Abrahante J.E."/>
            <person name="Garbe J."/>
        </authorList>
    </citation>
    <scope>NUCLEOTIDE SEQUENCE</scope>
    <source>
        <strain evidence="2">Duluth1</strain>
        <tissue evidence="2">Whole animal</tissue>
    </source>
</reference>
<dbReference type="InterPro" id="IPR017384">
    <property type="entry name" value="NADH_Ub_cplx-1_asu_su-1"/>
</dbReference>